<reference evidence="5 6" key="1">
    <citation type="submission" date="2018-06" db="EMBL/GenBank/DDBJ databases">
        <title>Genomic Encyclopedia of Archaeal and Bacterial Type Strains, Phase II (KMG-II): from individual species to whole genera.</title>
        <authorList>
            <person name="Goeker M."/>
        </authorList>
    </citation>
    <scope>NUCLEOTIDE SEQUENCE [LARGE SCALE GENOMIC DNA]</scope>
    <source>
        <strain evidence="5 6">CFPB 3232</strain>
    </source>
</reference>
<feature type="domain" description="HotDog ACOT-type" evidence="4">
    <location>
        <begin position="4"/>
        <end position="115"/>
    </location>
</feature>
<dbReference type="OrthoDB" id="8894489at2"/>
<dbReference type="SUPFAM" id="SSF54637">
    <property type="entry name" value="Thioesterase/thiol ester dehydrase-isomerase"/>
    <property type="match status" value="1"/>
</dbReference>
<dbReference type="CDD" id="cd03442">
    <property type="entry name" value="BFIT_BACH"/>
    <property type="match status" value="1"/>
</dbReference>
<gene>
    <name evidence="5" type="ORF">AX018_102521</name>
</gene>
<organism evidence="5 6">
    <name type="scientific">Paracidovorax anthurii</name>
    <dbReference type="NCBI Taxonomy" id="78229"/>
    <lineage>
        <taxon>Bacteria</taxon>
        <taxon>Pseudomonadati</taxon>
        <taxon>Pseudomonadota</taxon>
        <taxon>Betaproteobacteria</taxon>
        <taxon>Burkholderiales</taxon>
        <taxon>Comamonadaceae</taxon>
        <taxon>Paracidovorax</taxon>
    </lineage>
</organism>
<keyword evidence="2 3" id="KW-0378">Hydrolase</keyword>
<evidence type="ECO:0000313" key="6">
    <source>
        <dbReference type="Proteomes" id="UP000248856"/>
    </source>
</evidence>
<sequence>MATLHGTLESHALVLPAQANHRGTLFAGHGLQWMSQAAFLAARGRAGREVVMAGVTGVRFIAPVPVGRQLTLRARVSRVGRTSMTVCVTGLSTGPGGACEEALSGVFEMVAVDAAGRPAAIDPSPQPQETTA</sequence>
<name>A0A328Z163_9BURK</name>
<evidence type="ECO:0000313" key="5">
    <source>
        <dbReference type="EMBL" id="RAR79699.1"/>
    </source>
</evidence>
<dbReference type="InterPro" id="IPR029069">
    <property type="entry name" value="HotDog_dom_sf"/>
</dbReference>
<comment type="caution">
    <text evidence="5">The sequence shown here is derived from an EMBL/GenBank/DDBJ whole genome shotgun (WGS) entry which is preliminary data.</text>
</comment>
<dbReference type="Gene3D" id="3.10.129.10">
    <property type="entry name" value="Hotdog Thioesterase"/>
    <property type="match status" value="1"/>
</dbReference>
<evidence type="ECO:0000256" key="3">
    <source>
        <dbReference type="PROSITE-ProRule" id="PRU01106"/>
    </source>
</evidence>
<dbReference type="InterPro" id="IPR040170">
    <property type="entry name" value="Cytosol_ACT"/>
</dbReference>
<dbReference type="Pfam" id="PF03061">
    <property type="entry name" value="4HBT"/>
    <property type="match status" value="1"/>
</dbReference>
<dbReference type="GO" id="GO:0005737">
    <property type="term" value="C:cytoplasm"/>
    <property type="evidence" value="ECO:0007669"/>
    <property type="project" value="TreeGrafter"/>
</dbReference>
<dbReference type="RefSeq" id="WP_111877791.1">
    <property type="nucleotide sequence ID" value="NZ_CBCSGC010000218.1"/>
</dbReference>
<dbReference type="AlphaFoldDB" id="A0A328Z163"/>
<keyword evidence="6" id="KW-1185">Reference proteome</keyword>
<dbReference type="EMBL" id="QLTA01000025">
    <property type="protein sequence ID" value="RAR79699.1"/>
    <property type="molecule type" value="Genomic_DNA"/>
</dbReference>
<dbReference type="GO" id="GO:0006637">
    <property type="term" value="P:acyl-CoA metabolic process"/>
    <property type="evidence" value="ECO:0007669"/>
    <property type="project" value="TreeGrafter"/>
</dbReference>
<evidence type="ECO:0000256" key="2">
    <source>
        <dbReference type="ARBA" id="ARBA00022801"/>
    </source>
</evidence>
<evidence type="ECO:0000256" key="1">
    <source>
        <dbReference type="ARBA" id="ARBA00010458"/>
    </source>
</evidence>
<accession>A0A328Z163</accession>
<dbReference type="GO" id="GO:0052816">
    <property type="term" value="F:long-chain fatty acyl-CoA hydrolase activity"/>
    <property type="evidence" value="ECO:0007669"/>
    <property type="project" value="TreeGrafter"/>
</dbReference>
<dbReference type="PANTHER" id="PTHR11049">
    <property type="entry name" value="ACYL COENZYME A THIOESTER HYDROLASE"/>
    <property type="match status" value="1"/>
</dbReference>
<proteinExistence type="inferred from homology"/>
<dbReference type="PROSITE" id="PS51770">
    <property type="entry name" value="HOTDOG_ACOT"/>
    <property type="match status" value="1"/>
</dbReference>
<evidence type="ECO:0000259" key="4">
    <source>
        <dbReference type="PROSITE" id="PS51770"/>
    </source>
</evidence>
<dbReference type="InterPro" id="IPR006683">
    <property type="entry name" value="Thioestr_dom"/>
</dbReference>
<comment type="similarity">
    <text evidence="1">Belongs to the acyl coenzyme A hydrolase family.</text>
</comment>
<protein>
    <submittedName>
        <fullName evidence="5">Acyl-CoA hydrolase</fullName>
    </submittedName>
</protein>
<dbReference type="Proteomes" id="UP000248856">
    <property type="component" value="Unassembled WGS sequence"/>
</dbReference>
<dbReference type="InterPro" id="IPR033120">
    <property type="entry name" value="HOTDOG_ACOT"/>
</dbReference>